<dbReference type="PANTHER" id="PTHR13743:SF157">
    <property type="entry name" value="BEACH DOMAIN-CONTAINING PROTEIN C2"/>
    <property type="match status" value="1"/>
</dbReference>
<name>A0A9Q1KQ55_9CARY</name>
<dbReference type="InterPro" id="IPR050865">
    <property type="entry name" value="BEACH_Domain"/>
</dbReference>
<dbReference type="Pfam" id="PF14844">
    <property type="entry name" value="PH_BEACH"/>
    <property type="match status" value="1"/>
</dbReference>
<dbReference type="CDD" id="cd01201">
    <property type="entry name" value="PH_BEACH"/>
    <property type="match status" value="1"/>
</dbReference>
<evidence type="ECO:0000259" key="5">
    <source>
        <dbReference type="PROSITE" id="PS50197"/>
    </source>
</evidence>
<feature type="compositionally biased region" description="Basic and acidic residues" evidence="4">
    <location>
        <begin position="60"/>
        <end position="74"/>
    </location>
</feature>
<feature type="repeat" description="WD" evidence="3">
    <location>
        <begin position="2645"/>
        <end position="2678"/>
    </location>
</feature>
<feature type="domain" description="BEACH" evidence="5">
    <location>
        <begin position="2201"/>
        <end position="2490"/>
    </location>
</feature>
<dbReference type="InterPro" id="IPR023362">
    <property type="entry name" value="PH-BEACH_dom"/>
</dbReference>
<keyword evidence="1 3" id="KW-0853">WD repeat</keyword>
<dbReference type="Pfam" id="PF15787">
    <property type="entry name" value="DUF4704"/>
    <property type="match status" value="2"/>
</dbReference>
<dbReference type="EMBL" id="JAKOGI010000039">
    <property type="protein sequence ID" value="KAJ8447367.1"/>
    <property type="molecule type" value="Genomic_DNA"/>
</dbReference>
<dbReference type="InterPro" id="IPR046851">
    <property type="entry name" value="NBCH_WD40"/>
</dbReference>
<organism evidence="7 8">
    <name type="scientific">Carnegiea gigantea</name>
    <dbReference type="NCBI Taxonomy" id="171969"/>
    <lineage>
        <taxon>Eukaryota</taxon>
        <taxon>Viridiplantae</taxon>
        <taxon>Streptophyta</taxon>
        <taxon>Embryophyta</taxon>
        <taxon>Tracheophyta</taxon>
        <taxon>Spermatophyta</taxon>
        <taxon>Magnoliopsida</taxon>
        <taxon>eudicotyledons</taxon>
        <taxon>Gunneridae</taxon>
        <taxon>Pentapetalae</taxon>
        <taxon>Caryophyllales</taxon>
        <taxon>Cactineae</taxon>
        <taxon>Cactaceae</taxon>
        <taxon>Cactoideae</taxon>
        <taxon>Echinocereeae</taxon>
        <taxon>Carnegiea</taxon>
    </lineage>
</organism>
<dbReference type="Pfam" id="PF02138">
    <property type="entry name" value="Beach"/>
    <property type="match status" value="1"/>
</dbReference>
<evidence type="ECO:0000256" key="2">
    <source>
        <dbReference type="ARBA" id="ARBA00022737"/>
    </source>
</evidence>
<accession>A0A9Q1KQ55</accession>
<evidence type="ECO:0000259" key="6">
    <source>
        <dbReference type="PROSITE" id="PS51783"/>
    </source>
</evidence>
<dbReference type="OrthoDB" id="26681at2759"/>
<dbReference type="SMART" id="SM00320">
    <property type="entry name" value="WD40"/>
    <property type="match status" value="3"/>
</dbReference>
<dbReference type="SMART" id="SM01026">
    <property type="entry name" value="Beach"/>
    <property type="match status" value="1"/>
</dbReference>
<dbReference type="InterPro" id="IPR036322">
    <property type="entry name" value="WD40_repeat_dom_sf"/>
</dbReference>
<feature type="region of interest" description="Disordered" evidence="4">
    <location>
        <begin position="1"/>
        <end position="150"/>
    </location>
</feature>
<dbReference type="InterPro" id="IPR000409">
    <property type="entry name" value="BEACH_dom"/>
</dbReference>
<keyword evidence="8" id="KW-1185">Reference proteome</keyword>
<evidence type="ECO:0000256" key="3">
    <source>
        <dbReference type="PROSITE-ProRule" id="PRU00221"/>
    </source>
</evidence>
<dbReference type="PANTHER" id="PTHR13743">
    <property type="entry name" value="BEIGE/BEACH-RELATED"/>
    <property type="match status" value="1"/>
</dbReference>
<dbReference type="PROSITE" id="PS50294">
    <property type="entry name" value="WD_REPEATS_REGION"/>
    <property type="match status" value="1"/>
</dbReference>
<evidence type="ECO:0000256" key="1">
    <source>
        <dbReference type="ARBA" id="ARBA00022574"/>
    </source>
</evidence>
<feature type="region of interest" description="Disordered" evidence="4">
    <location>
        <begin position="2007"/>
        <end position="2057"/>
    </location>
</feature>
<sequence length="2951" mass="322366">MEGSTGNIDISAKGSELDRQGNGATEGENVKASRPSHSEGGDINRDHSANMLGSLNNQVVKEDQERKNGEHHNFEGLGTSKFSKSQPDEVPEAAGLSGGRSVDELGSSQSTKLRLDRAGSSAVVVRNSSSTSLDLQAESGYSPPGSPPKFKPKAVMPSVSPELLHLIDSAIMGKPESMDKLKNIVSGVEIFGGEDDNDTIAFLVVDSLLATMGGVESFEYDEDNNPPSVMLNSRAAIVSGELIPWLPFAGDSIGLMSPRTRMVRGLLAILRACTRNRAMCSTAGLLGVLLRSAERIFMQNVASVEQIEWDGTPLCYCIQYLAGHSLSVIDLQRWIEVIAKTLTSLWAPRLMLALEKAVGGKESRGPASTFEFDGESSGLLGPGESVEAYFHAQFLVVECGTGKGKKASLHFTHAFKPQCWYFIGLEHTCKQGLLGKAENELRLYIDGSLYESRPFEFPRISKPLAFCCIGTNPPPMMAGLQRRRRQCPLFAEMGPVYIFKEPIGPEKMARLASRGGDVLPSFGNAAGLPWLATSEYMQSMAEESSLLDAELAGSIHLLYHPRLLNGRYCPDASPSGASGMLRRPAEILGQVHVASRMRPVEALWALAYGGPMSLLPLTVASVKKDSLEPEPGDLCLALATSALAAPTFRIIAMAMHHPGNNEEIRKARGPEVLSRILTYLLKLLCSVDARNHDGVANEELVAAVVSLCQSQKHNHALKVQLFGTLLLDLKIWSLCNYGLQKKLLSSLADMVFTESSVMRDANAIQMFLDGCRRCYWTIQEKDSVNTFSLTEDNRPIGEVNALIDELLVIIELLMVAAPPSVAVDDMRRLLWFMVDCPQPNQVSALEASGSRSFQQSTVEGTWCNDEQWDLTFLRSRGRQVARVLNLIYRLVVQPNSSRAQSFAEAFISCGGVETLLVLLQREAKAGDNDVSESSVEYGEKSSSVHGSECSDYSKVDSSQLASQGEGLKSEPLSKQNSLDFEPLNFSDDFGDGSVGTPIERMASASENLFEKNVGGIDLSISADNARNNVYNIDKSDCIVVGIIKLLGILVKSGYLKFNFNAPSPDVPGIAGLAGGSMFDDKVSLLLFALQKAFQAAPRRLMTSNVYKALLAASLNATSADGGLNLYDSGLRFEHLQLLLVLLRSIPYASSVLQSRVLQDLLFLACSHPENRSCLTKMEEWPEWLLEVLISNYEVGPSNIAKLRRLLMLFLSSCALFNPRGSYSSSLADVEDLLHNFLIIMLEHSMRQKDGWKDIEATIHCAEWLSMVGGSSTGEQRVRREASLPIFKRRLLGSLLDFSARELQAQTEIIAAAAAGVAAECLTPRNAKAGAENAAQLSVALVENAIVILMLVEDHLRLQSKMVGAPRNVSGTTSSLTSANHSNSLAKAAGDSKEVLGDVKSWSRDTAGLPLDVLSSMADENGKISASVMERLLAAAAAEPYESVSCAFVSYGSCVKDLAEGWKYRSWLWYGVGVPSKKSVFGGGGSGWESWNSVLEKDANGMWIELPLIKKSVNMLQALLLDESGLGGGLGIGGGSGTGMGGMEALYSLLDSDQPFLCMLRMVLISMREGDNGDENMVTRTSNCDDALSDGLHTQEGDMSSSDNCATIITTKPRSELLWSVLSPVLNAPIVESKRQRVLVASCILYSEVWHAVGKDKKPLRKQYLEAILPPFVAVLRRWRPLLAGIHELATADGVNPLAVDDWALAADAPPIEGALAMISLGWAAAFASPPAGMALAMIAAGASGGDVPTRASTTQLKRDLSLLERKTTKLQTFSSFQEALGGANKYPSAPKDKASAKAAALAAARDLERNAKIGSGRGLSAVAMATSAQRRNASDRERVTRWTLAEAMGTAWAECLQPFDTKSVYGKDLNALSYKFIAVLVASLALARNIQRSEIDRRSQVGMLAQHHIAAGSHAWRKLIHYLIDMKCLFGPFSNHLTNPERVLWKLDLMETSSRMRRCLRRNYQGSAHFGAAANYEDDVAARNEERVRSASNASIMAAEAISAEALIEDDENHNVGNRGSNDFDREQQEENHPRQPEGAELPKQLASESNDAPVTSGQDLTEYISAVAPGYVPSELDERIMLELLCSMITTKRINFIAENIEGNSPSDEMGSNSEIKDWEKNRSWLISSVHQIYSRRYLLRRSALELFLLDRSNYFFDFGTSEGRRNAYRAIIHARPPHLSNIYLATQIAVITVLSHILQRPDQLLKRTQLMERWARWEISNFEYLMQLNTLAGRSYNDITQYPVFPWILSDYKSKNLDLFSPSSYRDLSKPVGALNPERLKKFQERYSSFDDPTIPKFHYGSHYSSGGTVLYYLVRLEPFTTLSIHLQGGKFDHADRMFSDIGSTWDRVLEDISDVKELVPELFYLPEVLTNDNSIDFGTTQLGQKLDSVTLPPWADNPVDFIHKHRMALESEHVSAHLHEWIDLIFGYKQRGKEAIAANNVFFYITYEGTVDIDKISDPVQQRATQDQIAYFGQTPSQLLTVPHIKRKPLAEVLQMQNIFRNPKELKPFAVPMPEHCNLPASGMHASSDSVVIVDIHAPAAYVAQHKWQPNTPDGQGTPFLFQHAKATTSSPGGALMRMFKSPAGAGDSECHFPQALAYPTSGIRSSSIVAITSDKEIITGGHADNSIRIISTDGAKTLETALGHCAPVTCLALSSDSNYLVTGSRDATLLLWRVYRTVSASANVPEPPTGPGTPSSASTNSLASNLADKGRRRRIEGPIHVLRGHHKEVLCCCVSSDLGIVISCSQSPDVLVHSIRRGRLIRRIVGVDAHAVCLSSDGIIMAWNQSLHVLSTFTQNGILVARVKLPLAGTISCMEVSFDGKTALIGVNPCSDKDGSTYDSKPWQPKQQGTEILSTGSSDKQENYTLDVPSPSICFLDLYSLQVLHTLKLHNGQDITAMALNTDNTNLLVSTIDKQLIVFTDPALSIKVVDQMLKLGWQGEGLSPLIK</sequence>
<dbReference type="PROSITE" id="PS50197">
    <property type="entry name" value="BEACH"/>
    <property type="match status" value="1"/>
</dbReference>
<comment type="caution">
    <text evidence="7">The sequence shown here is derived from an EMBL/GenBank/DDBJ whole genome shotgun (WGS) entry which is preliminary data.</text>
</comment>
<feature type="region of interest" description="Disordered" evidence="4">
    <location>
        <begin position="2686"/>
        <end position="2707"/>
    </location>
</feature>
<dbReference type="PROSITE" id="PS50082">
    <property type="entry name" value="WD_REPEATS_2"/>
    <property type="match status" value="1"/>
</dbReference>
<feature type="compositionally biased region" description="Basic and acidic residues" evidence="4">
    <location>
        <begin position="28"/>
        <end position="48"/>
    </location>
</feature>
<dbReference type="InterPro" id="IPR015943">
    <property type="entry name" value="WD40/YVTN_repeat-like_dom_sf"/>
</dbReference>
<dbReference type="Gene3D" id="2.30.29.30">
    <property type="entry name" value="Pleckstrin-homology domain (PH domain)/Phosphotyrosine-binding domain (PTB)"/>
    <property type="match status" value="1"/>
</dbReference>
<dbReference type="SUPFAM" id="SSF81837">
    <property type="entry name" value="BEACH domain"/>
    <property type="match status" value="1"/>
</dbReference>
<dbReference type="Pfam" id="PF20426">
    <property type="entry name" value="NBCH_WD40"/>
    <property type="match status" value="1"/>
</dbReference>
<dbReference type="SUPFAM" id="SSF50978">
    <property type="entry name" value="WD40 repeat-like"/>
    <property type="match status" value="1"/>
</dbReference>
<dbReference type="FunFam" id="1.10.1540.10:FF:000001">
    <property type="entry name" value="neurobeachin isoform X1"/>
    <property type="match status" value="1"/>
</dbReference>
<keyword evidence="2" id="KW-0677">Repeat</keyword>
<evidence type="ECO:0000313" key="8">
    <source>
        <dbReference type="Proteomes" id="UP001153076"/>
    </source>
</evidence>
<feature type="domain" description="BEACH-type PH" evidence="6">
    <location>
        <begin position="2076"/>
        <end position="2174"/>
    </location>
</feature>
<dbReference type="CDD" id="cd06071">
    <property type="entry name" value="Beach"/>
    <property type="match status" value="1"/>
</dbReference>
<dbReference type="InterPro" id="IPR011993">
    <property type="entry name" value="PH-like_dom_sf"/>
</dbReference>
<dbReference type="InterPro" id="IPR001680">
    <property type="entry name" value="WD40_rpt"/>
</dbReference>
<evidence type="ECO:0000256" key="4">
    <source>
        <dbReference type="SAM" id="MobiDB-lite"/>
    </source>
</evidence>
<dbReference type="Proteomes" id="UP001153076">
    <property type="component" value="Unassembled WGS sequence"/>
</dbReference>
<feature type="region of interest" description="Disordered" evidence="4">
    <location>
        <begin position="929"/>
        <end position="952"/>
    </location>
</feature>
<feature type="compositionally biased region" description="Polar residues" evidence="4">
    <location>
        <begin position="2047"/>
        <end position="2057"/>
    </location>
</feature>
<dbReference type="InterPro" id="IPR031570">
    <property type="entry name" value="NBEA/BDCP_DUF4704"/>
</dbReference>
<dbReference type="Gene3D" id="2.130.10.10">
    <property type="entry name" value="YVTN repeat-like/Quinoprotein amine dehydrogenase"/>
    <property type="match status" value="2"/>
</dbReference>
<feature type="compositionally biased region" description="Low complexity" evidence="4">
    <location>
        <begin position="2696"/>
        <end position="2707"/>
    </location>
</feature>
<evidence type="ECO:0000313" key="7">
    <source>
        <dbReference type="EMBL" id="KAJ8447367.1"/>
    </source>
</evidence>
<gene>
    <name evidence="7" type="ORF">Cgig2_013144</name>
</gene>
<dbReference type="Gene3D" id="1.10.1540.10">
    <property type="entry name" value="BEACH domain"/>
    <property type="match status" value="1"/>
</dbReference>
<reference evidence="7" key="1">
    <citation type="submission" date="2022-04" db="EMBL/GenBank/DDBJ databases">
        <title>Carnegiea gigantea Genome sequencing and assembly v2.</title>
        <authorList>
            <person name="Copetti D."/>
            <person name="Sanderson M.J."/>
            <person name="Burquez A."/>
            <person name="Wojciechowski M.F."/>
        </authorList>
    </citation>
    <scope>NUCLEOTIDE SEQUENCE</scope>
    <source>
        <strain evidence="7">SGP5-SGP5p</strain>
        <tissue evidence="7">Aerial part</tissue>
    </source>
</reference>
<dbReference type="InterPro" id="IPR036372">
    <property type="entry name" value="BEACH_dom_sf"/>
</dbReference>
<protein>
    <submittedName>
        <fullName evidence="7">Uncharacterized protein</fullName>
    </submittedName>
</protein>
<feature type="compositionally biased region" description="Basic and acidic residues" evidence="4">
    <location>
        <begin position="2022"/>
        <end position="2038"/>
    </location>
</feature>
<dbReference type="SUPFAM" id="SSF50729">
    <property type="entry name" value="PH domain-like"/>
    <property type="match status" value="1"/>
</dbReference>
<proteinExistence type="predicted"/>
<dbReference type="PROSITE" id="PS51783">
    <property type="entry name" value="PH_BEACH"/>
    <property type="match status" value="1"/>
</dbReference>